<evidence type="ECO:0000256" key="4">
    <source>
        <dbReference type="ARBA" id="ARBA00004752"/>
    </source>
</evidence>
<dbReference type="HAMAP" id="MF_00037">
    <property type="entry name" value="MurB"/>
    <property type="match status" value="1"/>
</dbReference>
<keyword evidence="9 19" id="KW-0285">Flavoprotein</keyword>
<dbReference type="EC" id="1.3.1.98" evidence="5 19"/>
<dbReference type="Proteomes" id="UP000199409">
    <property type="component" value="Unassembled WGS sequence"/>
</dbReference>
<dbReference type="InterPro" id="IPR016167">
    <property type="entry name" value="FAD-bd_PCMH_sub1"/>
</dbReference>
<evidence type="ECO:0000256" key="6">
    <source>
        <dbReference type="ARBA" id="ARBA00015188"/>
    </source>
</evidence>
<comment type="pathway">
    <text evidence="4 19">Cell wall biogenesis; peptidoglycan biosynthesis.</text>
</comment>
<keyword evidence="14 19" id="KW-0560">Oxidoreductase</keyword>
<evidence type="ECO:0000256" key="9">
    <source>
        <dbReference type="ARBA" id="ARBA00022630"/>
    </source>
</evidence>
<dbReference type="UniPathway" id="UPA00219"/>
<dbReference type="NCBIfam" id="TIGR00179">
    <property type="entry name" value="murB"/>
    <property type="match status" value="1"/>
</dbReference>
<reference evidence="21 22" key="1">
    <citation type="submission" date="2016-10" db="EMBL/GenBank/DDBJ databases">
        <authorList>
            <person name="de Groot N.N."/>
        </authorList>
    </citation>
    <scope>NUCLEOTIDE SEQUENCE [LARGE SCALE GENOMIC DNA]</scope>
    <source>
        <strain evidence="21 22">DSM 7343</strain>
    </source>
</reference>
<keyword evidence="8 19" id="KW-0132">Cell division</keyword>
<dbReference type="AlphaFoldDB" id="A0A1H3YCE2"/>
<evidence type="ECO:0000256" key="14">
    <source>
        <dbReference type="ARBA" id="ARBA00023002"/>
    </source>
</evidence>
<dbReference type="InterPro" id="IPR006094">
    <property type="entry name" value="Oxid_FAD_bind_N"/>
</dbReference>
<evidence type="ECO:0000256" key="2">
    <source>
        <dbReference type="ARBA" id="ARBA00003921"/>
    </source>
</evidence>
<evidence type="ECO:0000256" key="5">
    <source>
        <dbReference type="ARBA" id="ARBA00012518"/>
    </source>
</evidence>
<dbReference type="GO" id="GO:0008360">
    <property type="term" value="P:regulation of cell shape"/>
    <property type="evidence" value="ECO:0007669"/>
    <property type="project" value="UniProtKB-KW"/>
</dbReference>
<dbReference type="SUPFAM" id="SSF56176">
    <property type="entry name" value="FAD-binding/transporter-associated domain-like"/>
    <property type="match status" value="1"/>
</dbReference>
<comment type="subcellular location">
    <subcellularLocation>
        <location evidence="3 19">Cytoplasm</location>
    </subcellularLocation>
</comment>
<dbReference type="PANTHER" id="PTHR21071">
    <property type="entry name" value="UDP-N-ACETYLENOLPYRUVOYLGLUCOSAMINE REDUCTASE"/>
    <property type="match status" value="1"/>
</dbReference>
<comment type="function">
    <text evidence="2 19">Cell wall formation.</text>
</comment>
<protein>
    <recommendedName>
        <fullName evidence="6 19">UDP-N-acetylenolpyruvoylglucosamine reductase</fullName>
        <ecNumber evidence="5 19">1.3.1.98</ecNumber>
    </recommendedName>
    <alternativeName>
        <fullName evidence="17 19">UDP-N-acetylmuramate dehydrogenase</fullName>
    </alternativeName>
</protein>
<feature type="domain" description="FAD-binding PCMH-type" evidence="20">
    <location>
        <begin position="35"/>
        <end position="200"/>
    </location>
</feature>
<dbReference type="GO" id="GO:0071949">
    <property type="term" value="F:FAD binding"/>
    <property type="evidence" value="ECO:0007669"/>
    <property type="project" value="InterPro"/>
</dbReference>
<dbReference type="GO" id="GO:0071555">
    <property type="term" value="P:cell wall organization"/>
    <property type="evidence" value="ECO:0007669"/>
    <property type="project" value="UniProtKB-KW"/>
</dbReference>
<evidence type="ECO:0000259" key="20">
    <source>
        <dbReference type="PROSITE" id="PS51387"/>
    </source>
</evidence>
<evidence type="ECO:0000256" key="11">
    <source>
        <dbReference type="ARBA" id="ARBA00022857"/>
    </source>
</evidence>
<dbReference type="Pfam" id="PF01565">
    <property type="entry name" value="FAD_binding_4"/>
    <property type="match status" value="1"/>
</dbReference>
<dbReference type="Gene3D" id="3.90.78.10">
    <property type="entry name" value="UDP-N-acetylenolpyruvoylglucosamine reductase, C-terminal domain"/>
    <property type="match status" value="1"/>
</dbReference>
<dbReference type="EMBL" id="FNQN01000003">
    <property type="protein sequence ID" value="SEA09246.1"/>
    <property type="molecule type" value="Genomic_DNA"/>
</dbReference>
<dbReference type="InterPro" id="IPR036318">
    <property type="entry name" value="FAD-bd_PCMH-like_sf"/>
</dbReference>
<dbReference type="STRING" id="37625.SAMN05660420_01181"/>
<evidence type="ECO:0000256" key="13">
    <source>
        <dbReference type="ARBA" id="ARBA00022984"/>
    </source>
</evidence>
<dbReference type="PANTHER" id="PTHR21071:SF4">
    <property type="entry name" value="UDP-N-ACETYLENOLPYRUVOYLGLUCOSAMINE REDUCTASE"/>
    <property type="match status" value="1"/>
</dbReference>
<gene>
    <name evidence="19" type="primary">murB</name>
    <name evidence="21" type="ORF">SAMN05660420_01181</name>
</gene>
<dbReference type="InterPro" id="IPR003170">
    <property type="entry name" value="MurB"/>
</dbReference>
<dbReference type="RefSeq" id="WP_092345704.1">
    <property type="nucleotide sequence ID" value="NZ_FNQN01000003.1"/>
</dbReference>
<comment type="similarity">
    <text evidence="19">Belongs to the MurB family.</text>
</comment>
<keyword evidence="7 19" id="KW-0963">Cytoplasm</keyword>
<dbReference type="SUPFAM" id="SSF56194">
    <property type="entry name" value="Uridine diphospho-N-Acetylenolpyruvylglucosamine reductase, MurB, C-terminal domain"/>
    <property type="match status" value="1"/>
</dbReference>
<evidence type="ECO:0000256" key="17">
    <source>
        <dbReference type="ARBA" id="ARBA00031026"/>
    </source>
</evidence>
<evidence type="ECO:0000313" key="22">
    <source>
        <dbReference type="Proteomes" id="UP000199409"/>
    </source>
</evidence>
<dbReference type="InterPro" id="IPR016166">
    <property type="entry name" value="FAD-bd_PCMH"/>
</dbReference>
<evidence type="ECO:0000256" key="16">
    <source>
        <dbReference type="ARBA" id="ARBA00023316"/>
    </source>
</evidence>
<evidence type="ECO:0000256" key="18">
    <source>
        <dbReference type="ARBA" id="ARBA00048914"/>
    </source>
</evidence>
<proteinExistence type="inferred from homology"/>
<dbReference type="GO" id="GO:0005829">
    <property type="term" value="C:cytosol"/>
    <property type="evidence" value="ECO:0007669"/>
    <property type="project" value="TreeGrafter"/>
</dbReference>
<dbReference type="Pfam" id="PF02873">
    <property type="entry name" value="MurB_C"/>
    <property type="match status" value="1"/>
</dbReference>
<evidence type="ECO:0000256" key="8">
    <source>
        <dbReference type="ARBA" id="ARBA00022618"/>
    </source>
</evidence>
<dbReference type="GO" id="GO:0008762">
    <property type="term" value="F:UDP-N-acetylmuramate dehydrogenase activity"/>
    <property type="evidence" value="ECO:0007669"/>
    <property type="project" value="UniProtKB-UniRule"/>
</dbReference>
<accession>A0A1H3YCE2</accession>
<dbReference type="NCBIfam" id="NF010480">
    <property type="entry name" value="PRK13905.1"/>
    <property type="match status" value="1"/>
</dbReference>
<comment type="catalytic activity">
    <reaction evidence="18 19">
        <text>UDP-N-acetyl-alpha-D-muramate + NADP(+) = UDP-N-acetyl-3-O-(1-carboxyvinyl)-alpha-D-glucosamine + NADPH + H(+)</text>
        <dbReference type="Rhea" id="RHEA:12248"/>
        <dbReference type="ChEBI" id="CHEBI:15378"/>
        <dbReference type="ChEBI" id="CHEBI:57783"/>
        <dbReference type="ChEBI" id="CHEBI:58349"/>
        <dbReference type="ChEBI" id="CHEBI:68483"/>
        <dbReference type="ChEBI" id="CHEBI:70757"/>
        <dbReference type="EC" id="1.3.1.98"/>
    </reaction>
</comment>
<evidence type="ECO:0000256" key="7">
    <source>
        <dbReference type="ARBA" id="ARBA00022490"/>
    </source>
</evidence>
<evidence type="ECO:0000313" key="21">
    <source>
        <dbReference type="EMBL" id="SEA09246.1"/>
    </source>
</evidence>
<keyword evidence="11 19" id="KW-0521">NADP</keyword>
<keyword evidence="15 19" id="KW-0131">Cell cycle</keyword>
<keyword evidence="22" id="KW-1185">Reference proteome</keyword>
<dbReference type="GO" id="GO:0009252">
    <property type="term" value="P:peptidoglycan biosynthetic process"/>
    <property type="evidence" value="ECO:0007669"/>
    <property type="project" value="UniProtKB-UniRule"/>
</dbReference>
<dbReference type="InterPro" id="IPR016169">
    <property type="entry name" value="FAD-bd_PCMH_sub2"/>
</dbReference>
<keyword evidence="12 19" id="KW-0133">Cell shape</keyword>
<evidence type="ECO:0000256" key="3">
    <source>
        <dbReference type="ARBA" id="ARBA00004496"/>
    </source>
</evidence>
<dbReference type="PROSITE" id="PS51387">
    <property type="entry name" value="FAD_PCMH"/>
    <property type="match status" value="1"/>
</dbReference>
<sequence>MTTEQLPHLLQNLAKMNLGRVAFDERLSPYNSWKLGGTADLFIEPENSSQVAEVCRYVVAHEIPLVVIGQGTNLLFDDAGVRGVVLRIGEKMADITISGNTIIAAGGAWVPSLSRQSMRAGLSGLEHCIGIPGTVGGLVMMNGGSQHHGIGENVVNVTVVDQRGSIRQLTQSECQFSYRYSALQGTGCVVTSVELSCPRGDKREIRLQMLADLKNRRHKFPRKQPNCGSVFLSNAEMHATVGPPGKIIESAGLKGLRIGQAEISRQHANFIVNLGGAKSSDVLALIASVRQVIWEKLGFNLCCEVRYVSPQGAIMAAHIKADEFQENKSSS</sequence>
<evidence type="ECO:0000256" key="19">
    <source>
        <dbReference type="HAMAP-Rule" id="MF_00037"/>
    </source>
</evidence>
<organism evidence="21 22">
    <name type="scientific">Desulfuromusa kysingii</name>
    <dbReference type="NCBI Taxonomy" id="37625"/>
    <lineage>
        <taxon>Bacteria</taxon>
        <taxon>Pseudomonadati</taxon>
        <taxon>Thermodesulfobacteriota</taxon>
        <taxon>Desulfuromonadia</taxon>
        <taxon>Desulfuromonadales</taxon>
        <taxon>Geopsychrobacteraceae</taxon>
        <taxon>Desulfuromusa</taxon>
    </lineage>
</organism>
<evidence type="ECO:0000256" key="1">
    <source>
        <dbReference type="ARBA" id="ARBA00001974"/>
    </source>
</evidence>
<dbReference type="InterPro" id="IPR011601">
    <property type="entry name" value="MurB_C"/>
</dbReference>
<comment type="cofactor">
    <cofactor evidence="1 19">
        <name>FAD</name>
        <dbReference type="ChEBI" id="CHEBI:57692"/>
    </cofactor>
</comment>
<name>A0A1H3YCE2_9BACT</name>
<feature type="active site" evidence="19">
    <location>
        <position position="304"/>
    </location>
</feature>
<dbReference type="GO" id="GO:0051301">
    <property type="term" value="P:cell division"/>
    <property type="evidence" value="ECO:0007669"/>
    <property type="project" value="UniProtKB-KW"/>
</dbReference>
<dbReference type="InterPro" id="IPR036635">
    <property type="entry name" value="MurB_C_sf"/>
</dbReference>
<evidence type="ECO:0000256" key="10">
    <source>
        <dbReference type="ARBA" id="ARBA00022827"/>
    </source>
</evidence>
<keyword evidence="16 19" id="KW-0961">Cell wall biogenesis/degradation</keyword>
<keyword evidence="13 19" id="KW-0573">Peptidoglycan synthesis</keyword>
<feature type="active site" description="Proton donor" evidence="19">
    <location>
        <position position="229"/>
    </location>
</feature>
<dbReference type="OrthoDB" id="9804753at2"/>
<dbReference type="Gene3D" id="3.30.465.10">
    <property type="match status" value="1"/>
</dbReference>
<dbReference type="Gene3D" id="3.30.43.10">
    <property type="entry name" value="Uridine Diphospho-n-acetylenolpyruvylglucosamine Reductase, domain 2"/>
    <property type="match status" value="1"/>
</dbReference>
<keyword evidence="10 19" id="KW-0274">FAD</keyword>
<evidence type="ECO:0000256" key="12">
    <source>
        <dbReference type="ARBA" id="ARBA00022960"/>
    </source>
</evidence>
<evidence type="ECO:0000256" key="15">
    <source>
        <dbReference type="ARBA" id="ARBA00023306"/>
    </source>
</evidence>
<feature type="active site" evidence="19">
    <location>
        <position position="179"/>
    </location>
</feature>